<sequence>MKRLSPAAVVIAAGGLVIALSFGARSIFGIVLDPISAEYGWPREVFSISIALQNLVWGLAQPVFGRIADRFGDRRALMIGLVLYLAGMLLSAFGTTPLAQHLGAGVLVGFGVAGTGFGIVLSLVGRATPEAGRSRAMGTAAAIGSGGQMLMPLLAGSLTEAFGWQTAMLAITGLLLPMLLCIPLLKPAAQPEDADDPEIPLGRLLRGAFAQSSYLLLTMGFFVCGFHVGFLAAHLPPYVAEVCGSVTLGAATLSIIGAANVAGTYLFGRLGAVVPKPFVLSGIYAMRAVVILGFLAVTPTPLTVIVFSLAMGLFWLPTVPLTSALVATIFGARNMGMLYGFVFLSHQVGSFLGVWMGGRIYDATGNYDWMWWISIALAVFSALVHLPVREARVRIAAA</sequence>
<dbReference type="PROSITE" id="PS50850">
    <property type="entry name" value="MFS"/>
    <property type="match status" value="1"/>
</dbReference>
<comment type="caution">
    <text evidence="6">The sequence shown here is derived from an EMBL/GenBank/DDBJ whole genome shotgun (WGS) entry which is preliminary data.</text>
</comment>
<feature type="transmembrane region" description="Helical" evidence="4">
    <location>
        <begin position="102"/>
        <end position="124"/>
    </location>
</feature>
<evidence type="ECO:0000256" key="3">
    <source>
        <dbReference type="ARBA" id="ARBA00023136"/>
    </source>
</evidence>
<feature type="transmembrane region" description="Helical" evidence="4">
    <location>
        <begin position="161"/>
        <end position="185"/>
    </location>
</feature>
<keyword evidence="2 4" id="KW-1133">Transmembrane helix</keyword>
<dbReference type="PANTHER" id="PTHR11360:SF284">
    <property type="entry name" value="EG:103B4.3 PROTEIN-RELATED"/>
    <property type="match status" value="1"/>
</dbReference>
<evidence type="ECO:0000313" key="7">
    <source>
        <dbReference type="Proteomes" id="UP001239909"/>
    </source>
</evidence>
<feature type="transmembrane region" description="Helical" evidence="4">
    <location>
        <begin position="304"/>
        <end position="330"/>
    </location>
</feature>
<dbReference type="PANTHER" id="PTHR11360">
    <property type="entry name" value="MONOCARBOXYLATE TRANSPORTER"/>
    <property type="match status" value="1"/>
</dbReference>
<dbReference type="Proteomes" id="UP001239909">
    <property type="component" value="Unassembled WGS sequence"/>
</dbReference>
<evidence type="ECO:0000256" key="4">
    <source>
        <dbReference type="SAM" id="Phobius"/>
    </source>
</evidence>
<feature type="transmembrane region" description="Helical" evidence="4">
    <location>
        <begin position="45"/>
        <end position="64"/>
    </location>
</feature>
<dbReference type="InterPro" id="IPR020846">
    <property type="entry name" value="MFS_dom"/>
</dbReference>
<organism evidence="6 7">
    <name type="scientific">Paralimibaculum aggregatum</name>
    <dbReference type="NCBI Taxonomy" id="3036245"/>
    <lineage>
        <taxon>Bacteria</taxon>
        <taxon>Pseudomonadati</taxon>
        <taxon>Pseudomonadota</taxon>
        <taxon>Alphaproteobacteria</taxon>
        <taxon>Rhodobacterales</taxon>
        <taxon>Paracoccaceae</taxon>
        <taxon>Paralimibaculum</taxon>
    </lineage>
</organism>
<dbReference type="InterPro" id="IPR036259">
    <property type="entry name" value="MFS_trans_sf"/>
</dbReference>
<feature type="transmembrane region" description="Helical" evidence="4">
    <location>
        <begin position="136"/>
        <end position="155"/>
    </location>
</feature>
<feature type="transmembrane region" description="Helical" evidence="4">
    <location>
        <begin position="337"/>
        <end position="357"/>
    </location>
</feature>
<evidence type="ECO:0000256" key="2">
    <source>
        <dbReference type="ARBA" id="ARBA00022989"/>
    </source>
</evidence>
<dbReference type="RefSeq" id="WP_285671306.1">
    <property type="nucleotide sequence ID" value="NZ_BSYI01000011.1"/>
</dbReference>
<name>A0ABQ6LP07_9RHOB</name>
<evidence type="ECO:0000256" key="1">
    <source>
        <dbReference type="ARBA" id="ARBA00022692"/>
    </source>
</evidence>
<feature type="transmembrane region" description="Helical" evidence="4">
    <location>
        <begin position="369"/>
        <end position="388"/>
    </location>
</feature>
<feature type="transmembrane region" description="Helical" evidence="4">
    <location>
        <begin position="245"/>
        <end position="266"/>
    </location>
</feature>
<proteinExistence type="predicted"/>
<keyword evidence="3 4" id="KW-0472">Membrane</keyword>
<protein>
    <submittedName>
        <fullName evidence="6">MFS transporter</fullName>
    </submittedName>
</protein>
<dbReference type="InterPro" id="IPR011701">
    <property type="entry name" value="MFS"/>
</dbReference>
<evidence type="ECO:0000313" key="6">
    <source>
        <dbReference type="EMBL" id="GMG82523.1"/>
    </source>
</evidence>
<dbReference type="SUPFAM" id="SSF103473">
    <property type="entry name" value="MFS general substrate transporter"/>
    <property type="match status" value="1"/>
</dbReference>
<feature type="transmembrane region" description="Helical" evidence="4">
    <location>
        <begin position="213"/>
        <end position="233"/>
    </location>
</feature>
<keyword evidence="7" id="KW-1185">Reference proteome</keyword>
<reference evidence="6 7" key="1">
    <citation type="submission" date="2023-04" db="EMBL/GenBank/DDBJ databases">
        <title>Marinoamorphus aggregata gen. nov., sp. Nov., isolate from tissue of brittle star Ophioplocus japonicus.</title>
        <authorList>
            <person name="Kawano K."/>
            <person name="Sawayama S."/>
            <person name="Nakagawa S."/>
        </authorList>
    </citation>
    <scope>NUCLEOTIDE SEQUENCE [LARGE SCALE GENOMIC DNA]</scope>
    <source>
        <strain evidence="6 7">NKW23</strain>
    </source>
</reference>
<accession>A0ABQ6LP07</accession>
<dbReference type="CDD" id="cd17355">
    <property type="entry name" value="MFS_YcxA_like"/>
    <property type="match status" value="1"/>
</dbReference>
<feature type="domain" description="Major facilitator superfamily (MFS) profile" evidence="5">
    <location>
        <begin position="7"/>
        <end position="393"/>
    </location>
</feature>
<dbReference type="EMBL" id="BSYI01000011">
    <property type="protein sequence ID" value="GMG82523.1"/>
    <property type="molecule type" value="Genomic_DNA"/>
</dbReference>
<evidence type="ECO:0000259" key="5">
    <source>
        <dbReference type="PROSITE" id="PS50850"/>
    </source>
</evidence>
<dbReference type="Pfam" id="PF07690">
    <property type="entry name" value="MFS_1"/>
    <property type="match status" value="1"/>
</dbReference>
<feature type="transmembrane region" description="Helical" evidence="4">
    <location>
        <begin position="76"/>
        <end position="96"/>
    </location>
</feature>
<keyword evidence="1 4" id="KW-0812">Transmembrane</keyword>
<dbReference type="Gene3D" id="1.20.1250.20">
    <property type="entry name" value="MFS general substrate transporter like domains"/>
    <property type="match status" value="1"/>
</dbReference>
<gene>
    <name evidence="6" type="ORF">LNKW23_17360</name>
</gene>
<dbReference type="InterPro" id="IPR050327">
    <property type="entry name" value="Proton-linked_MCT"/>
</dbReference>